<comment type="cofactor">
    <cofactor evidence="1">
        <name>Mg(2+)</name>
        <dbReference type="ChEBI" id="CHEBI:18420"/>
    </cofactor>
</comment>
<evidence type="ECO:0000256" key="4">
    <source>
        <dbReference type="ARBA" id="ARBA00022679"/>
    </source>
</evidence>
<name>A0A2W0HJ46_9BACI</name>
<comment type="caution">
    <text evidence="12">The sequence shown here is derived from an EMBL/GenBank/DDBJ whole genome shotgun (WGS) entry which is preliminary data.</text>
</comment>
<comment type="similarity">
    <text evidence="2">Belongs to the diacylglycerol/lipid kinase family.</text>
</comment>
<evidence type="ECO:0000256" key="1">
    <source>
        <dbReference type="ARBA" id="ARBA00001946"/>
    </source>
</evidence>
<dbReference type="AlphaFoldDB" id="A0A2W0HJ46"/>
<gene>
    <name evidence="12" type="ORF">CR205_14085</name>
</gene>
<keyword evidence="7" id="KW-0067">ATP-binding</keyword>
<feature type="domain" description="DAGKc" evidence="11">
    <location>
        <begin position="1"/>
        <end position="131"/>
    </location>
</feature>
<dbReference type="PANTHER" id="PTHR12358:SF107">
    <property type="entry name" value="LIPID KINASE BMRU-RELATED"/>
    <property type="match status" value="1"/>
</dbReference>
<evidence type="ECO:0000256" key="7">
    <source>
        <dbReference type="ARBA" id="ARBA00022840"/>
    </source>
</evidence>
<evidence type="ECO:0000256" key="8">
    <source>
        <dbReference type="ARBA" id="ARBA00023098"/>
    </source>
</evidence>
<dbReference type="GO" id="GO:0008654">
    <property type="term" value="P:phospholipid biosynthetic process"/>
    <property type="evidence" value="ECO:0007669"/>
    <property type="project" value="UniProtKB-KW"/>
</dbReference>
<dbReference type="OrthoDB" id="142078at2"/>
<dbReference type="Pfam" id="PF19279">
    <property type="entry name" value="YegS_C"/>
    <property type="match status" value="1"/>
</dbReference>
<keyword evidence="5" id="KW-0547">Nucleotide-binding</keyword>
<keyword evidence="4" id="KW-0808">Transferase</keyword>
<dbReference type="GO" id="GO:0004143">
    <property type="term" value="F:ATP-dependent diacylglycerol kinase activity"/>
    <property type="evidence" value="ECO:0007669"/>
    <property type="project" value="TreeGrafter"/>
</dbReference>
<organism evidence="12 13">
    <name type="scientific">Alteribacter lacisalsi</name>
    <dbReference type="NCBI Taxonomy" id="2045244"/>
    <lineage>
        <taxon>Bacteria</taxon>
        <taxon>Bacillati</taxon>
        <taxon>Bacillota</taxon>
        <taxon>Bacilli</taxon>
        <taxon>Bacillales</taxon>
        <taxon>Bacillaceae</taxon>
        <taxon>Alteribacter</taxon>
    </lineage>
</organism>
<dbReference type="Gene3D" id="3.40.50.10330">
    <property type="entry name" value="Probable inorganic polyphosphate/atp-NAD kinase, domain 1"/>
    <property type="match status" value="1"/>
</dbReference>
<dbReference type="InterPro" id="IPR050187">
    <property type="entry name" value="Lipid_Phosphate_FormReg"/>
</dbReference>
<dbReference type="SMART" id="SM00046">
    <property type="entry name" value="DAGKc"/>
    <property type="match status" value="1"/>
</dbReference>
<keyword evidence="9" id="KW-0594">Phospholipid biosynthesis</keyword>
<dbReference type="InterPro" id="IPR045540">
    <property type="entry name" value="YegS/DAGK_C"/>
</dbReference>
<dbReference type="InterPro" id="IPR016064">
    <property type="entry name" value="NAD/diacylglycerol_kinase_sf"/>
</dbReference>
<dbReference type="InterPro" id="IPR001206">
    <property type="entry name" value="Diacylglycerol_kinase_cat_dom"/>
</dbReference>
<keyword evidence="8" id="KW-0443">Lipid metabolism</keyword>
<keyword evidence="13" id="KW-1185">Reference proteome</keyword>
<evidence type="ECO:0000313" key="13">
    <source>
        <dbReference type="Proteomes" id="UP000248066"/>
    </source>
</evidence>
<keyword evidence="10" id="KW-1208">Phospholipid metabolism</keyword>
<dbReference type="Pfam" id="PF00781">
    <property type="entry name" value="DAGK_cat"/>
    <property type="match status" value="1"/>
</dbReference>
<dbReference type="NCBIfam" id="TIGR00147">
    <property type="entry name" value="YegS/Rv2252/BmrU family lipid kinase"/>
    <property type="match status" value="1"/>
</dbReference>
<dbReference type="Gene3D" id="2.60.200.40">
    <property type="match status" value="1"/>
</dbReference>
<evidence type="ECO:0000256" key="9">
    <source>
        <dbReference type="ARBA" id="ARBA00023209"/>
    </source>
</evidence>
<dbReference type="EMBL" id="PDOF01000002">
    <property type="protein sequence ID" value="PYZ97032.1"/>
    <property type="molecule type" value="Genomic_DNA"/>
</dbReference>
<reference evidence="12 13" key="1">
    <citation type="submission" date="2017-10" db="EMBL/GenBank/DDBJ databases">
        <title>Bacillus sp. nov., a halophilic bacterium isolated from a Yangshapao Lake.</title>
        <authorList>
            <person name="Wang H."/>
        </authorList>
    </citation>
    <scope>NUCLEOTIDE SEQUENCE [LARGE SCALE GENOMIC DNA]</scope>
    <source>
        <strain evidence="12 13">YSP-3</strain>
    </source>
</reference>
<dbReference type="GO" id="GO:0005886">
    <property type="term" value="C:plasma membrane"/>
    <property type="evidence" value="ECO:0007669"/>
    <property type="project" value="TreeGrafter"/>
</dbReference>
<dbReference type="GO" id="GO:0005524">
    <property type="term" value="F:ATP binding"/>
    <property type="evidence" value="ECO:0007669"/>
    <property type="project" value="UniProtKB-KW"/>
</dbReference>
<dbReference type="PROSITE" id="PS50146">
    <property type="entry name" value="DAGK"/>
    <property type="match status" value="1"/>
</dbReference>
<dbReference type="PANTHER" id="PTHR12358">
    <property type="entry name" value="SPHINGOSINE KINASE"/>
    <property type="match status" value="1"/>
</dbReference>
<dbReference type="InterPro" id="IPR005218">
    <property type="entry name" value="Diacylglycerol/lipid_kinase"/>
</dbReference>
<dbReference type="SUPFAM" id="SSF111331">
    <property type="entry name" value="NAD kinase/diacylglycerol kinase-like"/>
    <property type="match status" value="1"/>
</dbReference>
<evidence type="ECO:0000259" key="11">
    <source>
        <dbReference type="PROSITE" id="PS50146"/>
    </source>
</evidence>
<evidence type="ECO:0000256" key="6">
    <source>
        <dbReference type="ARBA" id="ARBA00022777"/>
    </source>
</evidence>
<evidence type="ECO:0000256" key="10">
    <source>
        <dbReference type="ARBA" id="ARBA00023264"/>
    </source>
</evidence>
<evidence type="ECO:0000256" key="5">
    <source>
        <dbReference type="ARBA" id="ARBA00022741"/>
    </source>
</evidence>
<dbReference type="Proteomes" id="UP000248066">
    <property type="component" value="Unassembled WGS sequence"/>
</dbReference>
<dbReference type="RefSeq" id="WP_110520973.1">
    <property type="nucleotide sequence ID" value="NZ_PDOF01000002.1"/>
</dbReference>
<evidence type="ECO:0000256" key="3">
    <source>
        <dbReference type="ARBA" id="ARBA00022516"/>
    </source>
</evidence>
<accession>A0A2W0HJ46</accession>
<keyword evidence="3" id="KW-0444">Lipid biosynthesis</keyword>
<keyword evidence="6 12" id="KW-0418">Kinase</keyword>
<protein>
    <submittedName>
        <fullName evidence="12">Lipid kinase</fullName>
    </submittedName>
</protein>
<evidence type="ECO:0000256" key="2">
    <source>
        <dbReference type="ARBA" id="ARBA00005983"/>
    </source>
</evidence>
<sequence>MYERVLLLYNGNAGQREIERHLETITGVLAAKADELTLKRTKRKGHAEEICREHGEDADLVCILGGDGTVHECINGLAELKDPPIAAILPGGTCNDFSRSLGIPQNMKQAAETIAEGKTEKVDILKANDRWVSNFVGLGLITDASQNIDDQLKGTFGRLSYYLSAFKTAREAKLFGYSLKLPDRKITDQAVMILAANGNYIGTNQLPALHENLNDGQMNFFVLREAGLSLLRNFLQNKDLNEWDRNNPAFDFLETDEVEIETEEPMKLDMDGEVYEETPVKIKVYREHLTFIRGEEH</sequence>
<dbReference type="InterPro" id="IPR017438">
    <property type="entry name" value="ATP-NAD_kinase_N"/>
</dbReference>
<evidence type="ECO:0000313" key="12">
    <source>
        <dbReference type="EMBL" id="PYZ97032.1"/>
    </source>
</evidence>
<proteinExistence type="inferred from homology"/>